<evidence type="ECO:0000313" key="2">
    <source>
        <dbReference type="EMBL" id="ANB08655.1"/>
    </source>
</evidence>
<accession>A0ABM6B4E1</accession>
<dbReference type="SUPFAM" id="SSF46785">
    <property type="entry name" value="Winged helix' DNA-binding domain"/>
    <property type="match status" value="1"/>
</dbReference>
<dbReference type="EMBL" id="CP012949">
    <property type="protein sequence ID" value="ANB08655.1"/>
    <property type="molecule type" value="Genomic_DNA"/>
</dbReference>
<dbReference type="Proteomes" id="UP000076720">
    <property type="component" value="Chromosome"/>
</dbReference>
<feature type="region of interest" description="Disordered" evidence="1">
    <location>
        <begin position="1"/>
        <end position="33"/>
    </location>
</feature>
<dbReference type="InterPro" id="IPR036390">
    <property type="entry name" value="WH_DNA-bd_sf"/>
</dbReference>
<organism evidence="2 3">
    <name type="scientific">Streptomyces ambofaciens</name>
    <dbReference type="NCBI Taxonomy" id="1889"/>
    <lineage>
        <taxon>Bacteria</taxon>
        <taxon>Bacillati</taxon>
        <taxon>Actinomycetota</taxon>
        <taxon>Actinomycetes</taxon>
        <taxon>Kitasatosporales</taxon>
        <taxon>Streptomycetaceae</taxon>
        <taxon>Streptomyces</taxon>
    </lineage>
</organism>
<keyword evidence="3" id="KW-1185">Reference proteome</keyword>
<evidence type="ECO:0000313" key="3">
    <source>
        <dbReference type="Proteomes" id="UP000076720"/>
    </source>
</evidence>
<proteinExistence type="predicted"/>
<dbReference type="InterPro" id="IPR036388">
    <property type="entry name" value="WH-like_DNA-bd_sf"/>
</dbReference>
<feature type="compositionally biased region" description="Gly residues" evidence="1">
    <location>
        <begin position="10"/>
        <end position="25"/>
    </location>
</feature>
<name>A0ABM6B4E1_STRAM</name>
<protein>
    <recommendedName>
        <fullName evidence="4">HTH arsR-type domain-containing protein</fullName>
    </recommendedName>
</protein>
<reference evidence="3" key="1">
    <citation type="submission" date="2015-10" db="EMBL/GenBank/DDBJ databases">
        <title>Complete genome sequence of Streptomyces ambofaciens DSM 40697.</title>
        <authorList>
            <person name="Thibessard A."/>
            <person name="Leblond P."/>
        </authorList>
    </citation>
    <scope>NUCLEOTIDE SEQUENCE [LARGE SCALE GENOMIC DNA]</scope>
    <source>
        <strain evidence="3">DSM 40697</strain>
    </source>
</reference>
<sequence length="76" mass="7587">MPQLLVAGRPVGGEPVGPVGGGHGAGRALDGDGERGHAVSAHLGVLREAGLLTARRHGRQVLYERTGLGDALTAGS</sequence>
<evidence type="ECO:0008006" key="4">
    <source>
        <dbReference type="Google" id="ProtNLM"/>
    </source>
</evidence>
<dbReference type="Gene3D" id="1.10.10.10">
    <property type="entry name" value="Winged helix-like DNA-binding domain superfamily/Winged helix DNA-binding domain"/>
    <property type="match status" value="1"/>
</dbReference>
<evidence type="ECO:0000256" key="1">
    <source>
        <dbReference type="SAM" id="MobiDB-lite"/>
    </source>
</evidence>
<gene>
    <name evidence="2" type="ORF">SAM40697_4698</name>
</gene>
<reference evidence="2 3" key="2">
    <citation type="journal article" date="2016" name="Genome Announc.">
        <title>Complete Genome Sequence of Streptomyces ambofaciens DSM 40697, a Paradigm for Genome Plasticity Studies.</title>
        <authorList>
            <person name="Thibessard A."/>
            <person name="Leblond P."/>
        </authorList>
    </citation>
    <scope>NUCLEOTIDE SEQUENCE [LARGE SCALE GENOMIC DNA]</scope>
    <source>
        <strain evidence="2 3">DSM 40697</strain>
    </source>
</reference>